<dbReference type="PIRSF" id="PIRSF031277">
    <property type="entry name" value="UCP031277"/>
    <property type="match status" value="1"/>
</dbReference>
<feature type="transmembrane region" description="Helical" evidence="2">
    <location>
        <begin position="96"/>
        <end position="117"/>
    </location>
</feature>
<evidence type="ECO:0000313" key="4">
    <source>
        <dbReference type="Proteomes" id="UP001327560"/>
    </source>
</evidence>
<evidence type="ECO:0000313" key="3">
    <source>
        <dbReference type="EMBL" id="WOK96525.1"/>
    </source>
</evidence>
<protein>
    <submittedName>
        <fullName evidence="3">Uncharacterized protein</fullName>
    </submittedName>
</protein>
<dbReference type="EMBL" id="CP136891">
    <property type="protein sequence ID" value="WOK96525.1"/>
    <property type="molecule type" value="Genomic_DNA"/>
</dbReference>
<feature type="transmembrane region" description="Helical" evidence="2">
    <location>
        <begin position="12"/>
        <end position="34"/>
    </location>
</feature>
<proteinExistence type="predicted"/>
<keyword evidence="4" id="KW-1185">Reference proteome</keyword>
<keyword evidence="2" id="KW-1133">Transmembrane helix</keyword>
<keyword evidence="2" id="KW-0812">Transmembrane</keyword>
<evidence type="ECO:0000256" key="2">
    <source>
        <dbReference type="SAM" id="Phobius"/>
    </source>
</evidence>
<dbReference type="PANTHER" id="PTHR34116:SF2">
    <property type="entry name" value="THH1_TOM1_TOM3 DOMAIN-CONTAINING PROTEIN"/>
    <property type="match status" value="1"/>
</dbReference>
<dbReference type="InterPro" id="IPR016971">
    <property type="entry name" value="UCP031277"/>
</dbReference>
<feature type="transmembrane region" description="Helical" evidence="2">
    <location>
        <begin position="233"/>
        <end position="254"/>
    </location>
</feature>
<accession>A0AAQ3Q318</accession>
<feature type="transmembrane region" description="Helical" evidence="2">
    <location>
        <begin position="138"/>
        <end position="157"/>
    </location>
</feature>
<feature type="region of interest" description="Disordered" evidence="1">
    <location>
        <begin position="374"/>
        <end position="396"/>
    </location>
</feature>
<evidence type="ECO:0000256" key="1">
    <source>
        <dbReference type="SAM" id="MobiDB-lite"/>
    </source>
</evidence>
<organism evidence="3 4">
    <name type="scientific">Canna indica</name>
    <name type="common">Indian-shot</name>
    <dbReference type="NCBI Taxonomy" id="4628"/>
    <lineage>
        <taxon>Eukaryota</taxon>
        <taxon>Viridiplantae</taxon>
        <taxon>Streptophyta</taxon>
        <taxon>Embryophyta</taxon>
        <taxon>Tracheophyta</taxon>
        <taxon>Spermatophyta</taxon>
        <taxon>Magnoliopsida</taxon>
        <taxon>Liliopsida</taxon>
        <taxon>Zingiberales</taxon>
        <taxon>Cannaceae</taxon>
        <taxon>Canna</taxon>
    </lineage>
</organism>
<feature type="transmembrane region" description="Helical" evidence="2">
    <location>
        <begin position="55"/>
        <end position="76"/>
    </location>
</feature>
<sequence length="396" mass="45411">MPLTRFSADAFGVVTISLVVLLDILAIRCIYQVVYLRLRIQRQGFQQLGYFNGPWFTRIFLVLVAICWSLSEIARLSFLKERVFPSITWQRNMCKFYILFNLGFSEPSVFLTLVFLLRASLQRRESGALNQGWNKKTICYVILFCLPIFIMQFILVFSGPKFFNKERSNERAKKINYYFTKTSILNGDECVCTYPLFSTILLGIFHAALISYALYIGMHVLSSVVNKQLLRRLYWLVSSIIFSLPVRVLLLGFSVLPHPGNFSHELIVFLAFLIMLFCAVVGIVILVYFPVKDSMSLRDTDEREMLEMPYDDYYYDSPSLLTNQSRHGTRRNSDASTKRGSISFRTMIRDDPPSTLADGFDENGLSFHGSLQFGSTSGSCPTPARPMLPLREIPSY</sequence>
<feature type="transmembrane region" description="Helical" evidence="2">
    <location>
        <begin position="266"/>
        <end position="289"/>
    </location>
</feature>
<name>A0AAQ3Q318_9LILI</name>
<keyword evidence="2" id="KW-0472">Membrane</keyword>
<gene>
    <name evidence="3" type="ORF">Cni_G05232</name>
</gene>
<dbReference type="Proteomes" id="UP001327560">
    <property type="component" value="Chromosome 2"/>
</dbReference>
<dbReference type="PANTHER" id="PTHR34116">
    <property type="entry name" value="PLASMINOGEN ACTIVATOR INHIBITOR"/>
    <property type="match status" value="1"/>
</dbReference>
<feature type="transmembrane region" description="Helical" evidence="2">
    <location>
        <begin position="196"/>
        <end position="221"/>
    </location>
</feature>
<reference evidence="3 4" key="1">
    <citation type="submission" date="2023-10" db="EMBL/GenBank/DDBJ databases">
        <title>Chromosome-scale genome assembly provides insights into flower coloration mechanisms of Canna indica.</title>
        <authorList>
            <person name="Li C."/>
        </authorList>
    </citation>
    <scope>NUCLEOTIDE SEQUENCE [LARGE SCALE GENOMIC DNA]</scope>
    <source>
        <tissue evidence="3">Flower</tissue>
    </source>
</reference>
<dbReference type="AlphaFoldDB" id="A0AAQ3Q318"/>